<proteinExistence type="predicted"/>
<sequence length="80" mass="9682">MNHQFGMVPNGQLVNDQNLLNTQQFEAQRYAQPYGQPFYPPFPPRPPRPPRCRWVRECRWVYRCFPEDHFTPYDYGGDVY</sequence>
<dbReference type="AlphaFoldDB" id="A0A9X2I845"/>
<protein>
    <submittedName>
        <fullName evidence="1">Uncharacterized protein</fullName>
    </submittedName>
</protein>
<reference evidence="1" key="1">
    <citation type="submission" date="2022-02" db="EMBL/GenBank/DDBJ databases">
        <title>Halalkalibacter sp. nov. isolated from Lonar Lake, India.</title>
        <authorList>
            <person name="Joshi A."/>
            <person name="Thite S."/>
            <person name="Lodha T."/>
        </authorList>
    </citation>
    <scope>NUCLEOTIDE SEQUENCE</scope>
    <source>
        <strain evidence="1">MEB205</strain>
    </source>
</reference>
<dbReference type="EMBL" id="JAKRYL010000018">
    <property type="protein sequence ID" value="MCL7748659.1"/>
    <property type="molecule type" value="Genomic_DNA"/>
</dbReference>
<keyword evidence="2" id="KW-1185">Reference proteome</keyword>
<name>A0A9X2I845_9BACI</name>
<gene>
    <name evidence="1" type="ORF">MF646_16150</name>
</gene>
<organism evidence="1 2">
    <name type="scientific">Halalkalibacter alkaliphilus</name>
    <dbReference type="NCBI Taxonomy" id="2917993"/>
    <lineage>
        <taxon>Bacteria</taxon>
        <taxon>Bacillati</taxon>
        <taxon>Bacillota</taxon>
        <taxon>Bacilli</taxon>
        <taxon>Bacillales</taxon>
        <taxon>Bacillaceae</taxon>
        <taxon>Halalkalibacter</taxon>
    </lineage>
</organism>
<dbReference type="RefSeq" id="WP_250097548.1">
    <property type="nucleotide sequence ID" value="NZ_JAKRYL010000018.1"/>
</dbReference>
<dbReference type="Proteomes" id="UP001139150">
    <property type="component" value="Unassembled WGS sequence"/>
</dbReference>
<comment type="caution">
    <text evidence="1">The sequence shown here is derived from an EMBL/GenBank/DDBJ whole genome shotgun (WGS) entry which is preliminary data.</text>
</comment>
<evidence type="ECO:0000313" key="1">
    <source>
        <dbReference type="EMBL" id="MCL7748659.1"/>
    </source>
</evidence>
<evidence type="ECO:0000313" key="2">
    <source>
        <dbReference type="Proteomes" id="UP001139150"/>
    </source>
</evidence>
<accession>A0A9X2I845</accession>